<evidence type="ECO:0000313" key="3">
    <source>
        <dbReference type="Proteomes" id="UP000238350"/>
    </source>
</evidence>
<protein>
    <submittedName>
        <fullName evidence="2">Uncharacterized protein</fullName>
    </submittedName>
</protein>
<dbReference type="EMBL" id="NDIQ01000021">
    <property type="protein sequence ID" value="PRT55484.1"/>
    <property type="molecule type" value="Genomic_DNA"/>
</dbReference>
<comment type="caution">
    <text evidence="2">The sequence shown here is derived from an EMBL/GenBank/DDBJ whole genome shotgun (WGS) entry which is preliminary data.</text>
</comment>
<sequence length="240" mass="27104">MSTSILKRMQETNRTQQFLLQFRSVLNRFLEIASILAVQLLFLARNLVTLTANAAVWCCIKPLDLMLFAIYWVGERLGIVSPQTKEDFNNLRKSLWNGTSVGGNGRLSTLLVPHIDIDEQSDSSCGFGEDEQGPLIASVNAVCDSIDEIVSAARKFVDPIDAEQDCDRLEILPRASLKAASRASRRWRIKRRKEATLNGLKPLRLTPQSRGQSSRPRRRGLRIKFDWHRPKSRAAVDDSD</sequence>
<name>A0A2T0FKG0_9ASCO</name>
<accession>A0A2T0FKG0</accession>
<reference evidence="2 3" key="1">
    <citation type="submission" date="2017-04" db="EMBL/GenBank/DDBJ databases">
        <title>Genome sequencing of [Candida] sorbophila.</title>
        <authorList>
            <person name="Ahn J.O."/>
        </authorList>
    </citation>
    <scope>NUCLEOTIDE SEQUENCE [LARGE SCALE GENOMIC DNA]</scope>
    <source>
        <strain evidence="2 3">DS02</strain>
    </source>
</reference>
<dbReference type="RefSeq" id="XP_024665429.1">
    <property type="nucleotide sequence ID" value="XM_024809661.1"/>
</dbReference>
<dbReference type="AlphaFoldDB" id="A0A2T0FKG0"/>
<feature type="region of interest" description="Disordered" evidence="1">
    <location>
        <begin position="203"/>
        <end position="224"/>
    </location>
</feature>
<gene>
    <name evidence="2" type="ORF">B9G98_03104</name>
</gene>
<organism evidence="2 3">
    <name type="scientific">Wickerhamiella sorbophila</name>
    <dbReference type="NCBI Taxonomy" id="45607"/>
    <lineage>
        <taxon>Eukaryota</taxon>
        <taxon>Fungi</taxon>
        <taxon>Dikarya</taxon>
        <taxon>Ascomycota</taxon>
        <taxon>Saccharomycotina</taxon>
        <taxon>Dipodascomycetes</taxon>
        <taxon>Dipodascales</taxon>
        <taxon>Trichomonascaceae</taxon>
        <taxon>Wickerhamiella</taxon>
    </lineage>
</organism>
<dbReference type="GeneID" id="36516852"/>
<evidence type="ECO:0000256" key="1">
    <source>
        <dbReference type="SAM" id="MobiDB-lite"/>
    </source>
</evidence>
<proteinExistence type="predicted"/>
<keyword evidence="3" id="KW-1185">Reference proteome</keyword>
<dbReference type="Proteomes" id="UP000238350">
    <property type="component" value="Unassembled WGS sequence"/>
</dbReference>
<evidence type="ECO:0000313" key="2">
    <source>
        <dbReference type="EMBL" id="PRT55484.1"/>
    </source>
</evidence>